<proteinExistence type="predicted"/>
<accession>A0A0G1CEL6</accession>
<sequence>MKIILIILASVLVISLWGFLISIRPPKIHSMITPSDIGLTYEETTFNTEDGLTLSGWFIPSKKAENGAKTIVLLHGYPADKGDILPSLAFLNDRYNLFLFDFRYFGQSEGSYSTAGAKETDDLVEAIKYLESRGITEIGVFGFSMGGAVALMAASQTPEIKAVISEAGYARLDLMARELYRLPFLDYPLAWLTELWAKLFIGININKVAPIDAVKNIQVPILIIHSKDDEVIPFKNALLLQEALRGNSRAEFWFQENLTHGVFEETYKKRINDFFRNNL</sequence>
<dbReference type="InterPro" id="IPR000073">
    <property type="entry name" value="AB_hydrolase_1"/>
</dbReference>
<dbReference type="STRING" id="1618756.UV12_C0003G0037"/>
<name>A0A0G1CEL6_9BACT</name>
<reference evidence="2 3" key="1">
    <citation type="journal article" date="2015" name="Nature">
        <title>rRNA introns, odd ribosomes, and small enigmatic genomes across a large radiation of phyla.</title>
        <authorList>
            <person name="Brown C.T."/>
            <person name="Hug L.A."/>
            <person name="Thomas B.C."/>
            <person name="Sharon I."/>
            <person name="Castelle C.J."/>
            <person name="Singh A."/>
            <person name="Wilkins M.J."/>
            <person name="Williams K.H."/>
            <person name="Banfield J.F."/>
        </authorList>
    </citation>
    <scope>NUCLEOTIDE SEQUENCE [LARGE SCALE GENOMIC DNA]</scope>
</reference>
<evidence type="ECO:0000313" key="2">
    <source>
        <dbReference type="EMBL" id="KKS48078.1"/>
    </source>
</evidence>
<dbReference type="Pfam" id="PF00561">
    <property type="entry name" value="Abhydrolase_1"/>
    <property type="match status" value="1"/>
</dbReference>
<evidence type="ECO:0000259" key="1">
    <source>
        <dbReference type="Pfam" id="PF00561"/>
    </source>
</evidence>
<comment type="caution">
    <text evidence="2">The sequence shown here is derived from an EMBL/GenBank/DDBJ whole genome shotgun (WGS) entry which is preliminary data.</text>
</comment>
<dbReference type="PANTHER" id="PTHR43358">
    <property type="entry name" value="ALPHA/BETA-HYDROLASE"/>
    <property type="match status" value="1"/>
</dbReference>
<dbReference type="Proteomes" id="UP000034704">
    <property type="component" value="Unassembled WGS sequence"/>
</dbReference>
<organism evidence="2 3">
    <name type="scientific">Candidatus Nomurabacteria bacterium GW2011_GWC2_42_20</name>
    <dbReference type="NCBI Taxonomy" id="1618756"/>
    <lineage>
        <taxon>Bacteria</taxon>
        <taxon>Candidatus Nomuraibacteriota</taxon>
    </lineage>
</organism>
<protein>
    <recommendedName>
        <fullName evidence="1">AB hydrolase-1 domain-containing protein</fullName>
    </recommendedName>
</protein>
<feature type="domain" description="AB hydrolase-1" evidence="1">
    <location>
        <begin position="70"/>
        <end position="168"/>
    </location>
</feature>
<dbReference type="Gene3D" id="3.40.50.1820">
    <property type="entry name" value="alpha/beta hydrolase"/>
    <property type="match status" value="1"/>
</dbReference>
<evidence type="ECO:0000313" key="3">
    <source>
        <dbReference type="Proteomes" id="UP000034704"/>
    </source>
</evidence>
<dbReference type="InterPro" id="IPR029058">
    <property type="entry name" value="AB_hydrolase_fold"/>
</dbReference>
<dbReference type="SUPFAM" id="SSF53474">
    <property type="entry name" value="alpha/beta-Hydrolases"/>
    <property type="match status" value="1"/>
</dbReference>
<gene>
    <name evidence="2" type="ORF">UV12_C0003G0037</name>
</gene>
<dbReference type="PANTHER" id="PTHR43358:SF4">
    <property type="entry name" value="ALPHA_BETA HYDROLASE FOLD-1 DOMAIN-CONTAINING PROTEIN"/>
    <property type="match status" value="1"/>
</dbReference>
<dbReference type="AlphaFoldDB" id="A0A0G1CEL6"/>
<dbReference type="InterPro" id="IPR052920">
    <property type="entry name" value="DNA-binding_regulatory"/>
</dbReference>
<dbReference type="EMBL" id="LCDG01000003">
    <property type="protein sequence ID" value="KKS48078.1"/>
    <property type="molecule type" value="Genomic_DNA"/>
</dbReference>